<feature type="region of interest" description="Disordered" evidence="5">
    <location>
        <begin position="82"/>
        <end position="127"/>
    </location>
</feature>
<feature type="coiled-coil region" evidence="4">
    <location>
        <begin position="652"/>
        <end position="752"/>
    </location>
</feature>
<dbReference type="PANTHER" id="PTHR46515">
    <property type="entry name" value="TATA ELEMENT MODULATORY FACTOR TMF1"/>
    <property type="match status" value="1"/>
</dbReference>
<dbReference type="PANTHER" id="PTHR46515:SF1">
    <property type="entry name" value="TATA ELEMENT MODULATORY FACTOR"/>
    <property type="match status" value="1"/>
</dbReference>
<reference evidence="7 8" key="1">
    <citation type="journal article" date="2018" name="IMA Fungus">
        <title>IMA Genome-F 10: Nine draft genome sequences of Claviceps purpurea s.lat., including C. arundinis, C. humidiphila, and C. cf. spartinae, pseudomolecules for the pitch canker pathogen Fusarium circinatum, draft genome of Davidsoniella eucalypti, Grosmannia galeiformis, Quambalaria eucalypti, and Teratosphaeria destructans.</title>
        <authorList>
            <person name="Wingfield B.D."/>
            <person name="Liu M."/>
            <person name="Nguyen H.D."/>
            <person name="Lane F.A."/>
            <person name="Morgan S.W."/>
            <person name="De Vos L."/>
            <person name="Wilken P.M."/>
            <person name="Duong T.A."/>
            <person name="Aylward J."/>
            <person name="Coetzee M.P."/>
            <person name="Dadej K."/>
            <person name="De Beer Z.W."/>
            <person name="Findlay W."/>
            <person name="Havenga M."/>
            <person name="Kolarik M."/>
            <person name="Menzies J.G."/>
            <person name="Naidoo K."/>
            <person name="Pochopski O."/>
            <person name="Shoukouhi P."/>
            <person name="Santana Q.C."/>
            <person name="Seifert K.A."/>
            <person name="Soal N."/>
            <person name="Steenkamp E.T."/>
            <person name="Tatham C.T."/>
            <person name="van der Nest M.A."/>
            <person name="Wingfield M.J."/>
        </authorList>
    </citation>
    <scope>NUCLEOTIDE SEQUENCE [LARGE SCALE GENOMIC DNA]</scope>
    <source>
        <strain evidence="7">CMW44962</strain>
    </source>
</reference>
<feature type="region of interest" description="Disordered" evidence="5">
    <location>
        <begin position="430"/>
        <end position="468"/>
    </location>
</feature>
<keyword evidence="2" id="KW-0333">Golgi apparatus</keyword>
<dbReference type="Proteomes" id="UP001138500">
    <property type="component" value="Unassembled WGS sequence"/>
</dbReference>
<keyword evidence="3 4" id="KW-0175">Coiled coil</keyword>
<feature type="compositionally biased region" description="Basic and acidic residues" evidence="5">
    <location>
        <begin position="39"/>
        <end position="55"/>
    </location>
</feature>
<name>A0A9W7W6K2_9PEZI</name>
<dbReference type="InterPro" id="IPR052602">
    <property type="entry name" value="Growth_transcription_reg"/>
</dbReference>
<dbReference type="GO" id="GO:0005783">
    <property type="term" value="C:endoplasmic reticulum"/>
    <property type="evidence" value="ECO:0007669"/>
    <property type="project" value="TreeGrafter"/>
</dbReference>
<gene>
    <name evidence="7" type="ORF">Tdes44962_MAKER07234</name>
</gene>
<dbReference type="InterPro" id="IPR022091">
    <property type="entry name" value="TMF_TATA-bd"/>
</dbReference>
<proteinExistence type="predicted"/>
<evidence type="ECO:0000313" key="7">
    <source>
        <dbReference type="EMBL" id="KAH9844595.1"/>
    </source>
</evidence>
<organism evidence="7 8">
    <name type="scientific">Teratosphaeria destructans</name>
    <dbReference type="NCBI Taxonomy" id="418781"/>
    <lineage>
        <taxon>Eukaryota</taxon>
        <taxon>Fungi</taxon>
        <taxon>Dikarya</taxon>
        <taxon>Ascomycota</taxon>
        <taxon>Pezizomycotina</taxon>
        <taxon>Dothideomycetes</taxon>
        <taxon>Dothideomycetidae</taxon>
        <taxon>Mycosphaerellales</taxon>
        <taxon>Teratosphaeriaceae</taxon>
        <taxon>Teratosphaeria</taxon>
    </lineage>
</organism>
<comment type="caution">
    <text evidence="7">The sequence shown here is derived from an EMBL/GenBank/DDBJ whole genome shotgun (WGS) entry which is preliminary data.</text>
</comment>
<sequence length="759" mass="84807">MAGRGRGAGAASRTVSPRASGEGEVRRSGDMARVVPQVKTEDVREETTESQKEEEVGGGGRRRCCRRHAAHLGSWPINPARVSVDSVASRPSVELTTPSAEASHRTSADLANGHPPSSGKTAAELEADMEQMRHDYAQAEKQRQDEMHAYLEKIDALQAKLTYLAKETVAAAKEANASTGGSAAERLAAKDERIALLMQEGEKLSKNELRHMQTIKKLRAKTAEDDKATADMKRKLERAERAEVDLRQKLRRAEVAERQAKERSNQLAQIEKQVDELRVDRENAAELIRTLTTQLKEAHEKAVRAEQQAHTKAAEVDKGKIAALENELEDAQIEKKLAIDRSRSETAKLREELDRQKERFKVTELELKTEISGLESRLEAVRARAEEATSDGSVGESSVKLLRQIETLQSQYSLAKENWESIEGSLNARVSQLEKERDEATRRESDMRKRARDVSTKSRTVEEDLEAAQEHIRSLTQELRTAQDELQSVRTKLTTAETALADAKTEAEEQRNIFQAELTQRLEEEKLKWHRSIQAPQALRKVSTADLSTLHSSRRPLTRVISNDLDPHSPRSSSRRSSLLPTHHSSTTRPQPPTEASPILPRNDSTHSLPHPSPSIPETEPAFGESSSPNRTINDLVSTSTTNAAGPSVQLVERMSAAVRRLESEKASFKDELARLSAQRDEARDQVVLLMRDVEARRGAEARVEQLTAELKALGERYEACLQVLGEREEQVEELRGDVGELKRIYRELVERKVGADKI</sequence>
<feature type="region of interest" description="Disordered" evidence="5">
    <location>
        <begin position="1"/>
        <end position="63"/>
    </location>
</feature>
<dbReference type="Gene3D" id="1.20.5.340">
    <property type="match status" value="1"/>
</dbReference>
<feature type="compositionally biased region" description="Basic and acidic residues" evidence="5">
    <location>
        <begin position="21"/>
        <end position="30"/>
    </location>
</feature>
<reference evidence="7 8" key="2">
    <citation type="journal article" date="2021" name="Curr. Genet.">
        <title>Genetic response to nitrogen starvation in the aggressive Eucalyptus foliar pathogen Teratosphaeria destructans.</title>
        <authorList>
            <person name="Havenga M."/>
            <person name="Wingfield B.D."/>
            <person name="Wingfield M.J."/>
            <person name="Dreyer L.L."/>
            <person name="Roets F."/>
            <person name="Aylward J."/>
        </authorList>
    </citation>
    <scope>NUCLEOTIDE SEQUENCE [LARGE SCALE GENOMIC DNA]</scope>
    <source>
        <strain evidence="7">CMW44962</strain>
    </source>
</reference>
<dbReference type="AlphaFoldDB" id="A0A9W7W6K2"/>
<feature type="compositionally biased region" description="Low complexity" evidence="5">
    <location>
        <begin position="570"/>
        <end position="588"/>
    </location>
</feature>
<dbReference type="EMBL" id="RIBY02000280">
    <property type="protein sequence ID" value="KAH9844595.1"/>
    <property type="molecule type" value="Genomic_DNA"/>
</dbReference>
<dbReference type="InterPro" id="IPR022092">
    <property type="entry name" value="TMF_DNA-bd"/>
</dbReference>
<keyword evidence="8" id="KW-1185">Reference proteome</keyword>
<feature type="domain" description="TATA element modulatory factor 1 TATA binding" evidence="6">
    <location>
        <begin position="641"/>
        <end position="751"/>
    </location>
</feature>
<evidence type="ECO:0000313" key="8">
    <source>
        <dbReference type="Proteomes" id="UP001138500"/>
    </source>
</evidence>
<feature type="region of interest" description="Disordered" evidence="5">
    <location>
        <begin position="544"/>
        <end position="647"/>
    </location>
</feature>
<protein>
    <submittedName>
        <fullName evidence="7">TATA element modulatory factor-like</fullName>
    </submittedName>
</protein>
<feature type="compositionally biased region" description="Polar residues" evidence="5">
    <location>
        <begin position="625"/>
        <end position="645"/>
    </location>
</feature>
<accession>A0A9W7W6K2</accession>
<feature type="compositionally biased region" description="Basic and acidic residues" evidence="5">
    <location>
        <begin position="432"/>
        <end position="468"/>
    </location>
</feature>
<dbReference type="Pfam" id="PF12325">
    <property type="entry name" value="TMF_TATA_bd"/>
    <property type="match status" value="1"/>
</dbReference>
<evidence type="ECO:0000256" key="1">
    <source>
        <dbReference type="ARBA" id="ARBA00004555"/>
    </source>
</evidence>
<dbReference type="GO" id="GO:0005794">
    <property type="term" value="C:Golgi apparatus"/>
    <property type="evidence" value="ECO:0007669"/>
    <property type="project" value="UniProtKB-SubCell"/>
</dbReference>
<evidence type="ECO:0000256" key="2">
    <source>
        <dbReference type="ARBA" id="ARBA00023034"/>
    </source>
</evidence>
<dbReference type="Pfam" id="PF12329">
    <property type="entry name" value="TMF_DNA_bd"/>
    <property type="match status" value="1"/>
</dbReference>
<evidence type="ECO:0000256" key="5">
    <source>
        <dbReference type="SAM" id="MobiDB-lite"/>
    </source>
</evidence>
<evidence type="ECO:0000256" key="4">
    <source>
        <dbReference type="SAM" id="Coils"/>
    </source>
</evidence>
<comment type="subcellular location">
    <subcellularLocation>
        <location evidence="1">Golgi apparatus</location>
    </subcellularLocation>
</comment>
<evidence type="ECO:0000256" key="3">
    <source>
        <dbReference type="ARBA" id="ARBA00023054"/>
    </source>
</evidence>
<dbReference type="OrthoDB" id="74178at2759"/>
<evidence type="ECO:0000259" key="6">
    <source>
        <dbReference type="Pfam" id="PF12325"/>
    </source>
</evidence>